<protein>
    <submittedName>
        <fullName evidence="1">Uncharacterized protein</fullName>
    </submittedName>
</protein>
<dbReference type="AlphaFoldDB" id="A0A9R1URD0"/>
<name>A0A9R1URD0_LACSA</name>
<gene>
    <name evidence="1" type="ORF">LSAT_V11C800436870</name>
</gene>
<comment type="caution">
    <text evidence="1">The sequence shown here is derived from an EMBL/GenBank/DDBJ whole genome shotgun (WGS) entry which is preliminary data.</text>
</comment>
<dbReference type="EMBL" id="NBSK02000008">
    <property type="protein sequence ID" value="KAJ0192088.1"/>
    <property type="molecule type" value="Genomic_DNA"/>
</dbReference>
<evidence type="ECO:0000313" key="1">
    <source>
        <dbReference type="EMBL" id="KAJ0192088.1"/>
    </source>
</evidence>
<proteinExistence type="predicted"/>
<accession>A0A9R1URD0</accession>
<reference evidence="1 2" key="1">
    <citation type="journal article" date="2017" name="Nat. Commun.">
        <title>Genome assembly with in vitro proximity ligation data and whole-genome triplication in lettuce.</title>
        <authorList>
            <person name="Reyes-Chin-Wo S."/>
            <person name="Wang Z."/>
            <person name="Yang X."/>
            <person name="Kozik A."/>
            <person name="Arikit S."/>
            <person name="Song C."/>
            <person name="Xia L."/>
            <person name="Froenicke L."/>
            <person name="Lavelle D.O."/>
            <person name="Truco M.J."/>
            <person name="Xia R."/>
            <person name="Zhu S."/>
            <person name="Xu C."/>
            <person name="Xu H."/>
            <person name="Xu X."/>
            <person name="Cox K."/>
            <person name="Korf I."/>
            <person name="Meyers B.C."/>
            <person name="Michelmore R.W."/>
        </authorList>
    </citation>
    <scope>NUCLEOTIDE SEQUENCE [LARGE SCALE GENOMIC DNA]</scope>
    <source>
        <strain evidence="2">cv. Salinas</strain>
        <tissue evidence="1">Seedlings</tissue>
    </source>
</reference>
<sequence>MVSIIERMFEEELTKGNEYIKEQTTDKEAEKMKAERKLKIKRCLLKEDAKADKCGVCYFSQIPPRMDPIKLHQFFPNLESLKEFILHLKILQLMFIVKKLVAIVAKDSQKEYIDT</sequence>
<keyword evidence="2" id="KW-1185">Reference proteome</keyword>
<organism evidence="1 2">
    <name type="scientific">Lactuca sativa</name>
    <name type="common">Garden lettuce</name>
    <dbReference type="NCBI Taxonomy" id="4236"/>
    <lineage>
        <taxon>Eukaryota</taxon>
        <taxon>Viridiplantae</taxon>
        <taxon>Streptophyta</taxon>
        <taxon>Embryophyta</taxon>
        <taxon>Tracheophyta</taxon>
        <taxon>Spermatophyta</taxon>
        <taxon>Magnoliopsida</taxon>
        <taxon>eudicotyledons</taxon>
        <taxon>Gunneridae</taxon>
        <taxon>Pentapetalae</taxon>
        <taxon>asterids</taxon>
        <taxon>campanulids</taxon>
        <taxon>Asterales</taxon>
        <taxon>Asteraceae</taxon>
        <taxon>Cichorioideae</taxon>
        <taxon>Cichorieae</taxon>
        <taxon>Lactucinae</taxon>
        <taxon>Lactuca</taxon>
    </lineage>
</organism>
<evidence type="ECO:0000313" key="2">
    <source>
        <dbReference type="Proteomes" id="UP000235145"/>
    </source>
</evidence>
<dbReference type="Proteomes" id="UP000235145">
    <property type="component" value="Unassembled WGS sequence"/>
</dbReference>